<comment type="caution">
    <text evidence="1">The sequence shown here is derived from an EMBL/GenBank/DDBJ whole genome shotgun (WGS) entry which is preliminary data.</text>
</comment>
<evidence type="ECO:0000313" key="1">
    <source>
        <dbReference type="EMBL" id="MBC9249012.1"/>
    </source>
</evidence>
<keyword evidence="2" id="KW-1185">Reference proteome</keyword>
<accession>A0ABR7RUX9</accession>
<proteinExistence type="predicted"/>
<sequence length="92" mass="9303">MEITASAFNSGLNAIQAGQRRVDQAAGEIAGAAVTPQEPSEAAQAPAFGRDVQADLAQSLVALQVGKVEAQAGAKVVETADEVLGTLIDTRA</sequence>
<dbReference type="RefSeq" id="WP_187804171.1">
    <property type="nucleotide sequence ID" value="NZ_LZEU01000001.1"/>
</dbReference>
<evidence type="ECO:0008006" key="3">
    <source>
        <dbReference type="Google" id="ProtNLM"/>
    </source>
</evidence>
<name>A0ABR7RUX9_AQUAC</name>
<protein>
    <recommendedName>
        <fullName evidence="3">Pyrroloquinoline quinone biosynthesis protein PqqE</fullName>
    </recommendedName>
</protein>
<dbReference type="Proteomes" id="UP000744555">
    <property type="component" value="Unassembled WGS sequence"/>
</dbReference>
<reference evidence="1 2" key="1">
    <citation type="submission" date="2016-06" db="EMBL/GenBank/DDBJ databases">
        <authorList>
            <person name="Ramos C."/>
            <person name="Pintado A."/>
            <person name="Crespo-Gomez J.I."/>
        </authorList>
    </citation>
    <scope>NUCLEOTIDE SEQUENCE [LARGE SCALE GENOMIC DNA]</scope>
    <source>
        <strain evidence="1 2">AVO110</strain>
    </source>
</reference>
<dbReference type="EMBL" id="LZEU01000001">
    <property type="protein sequence ID" value="MBC9249012.1"/>
    <property type="molecule type" value="Genomic_DNA"/>
</dbReference>
<evidence type="ECO:0000313" key="2">
    <source>
        <dbReference type="Proteomes" id="UP000744555"/>
    </source>
</evidence>
<gene>
    <name evidence="1" type="ORF">A9179_01860</name>
</gene>
<organism evidence="1 2">
    <name type="scientific">Aquipseudomonas alcaligenes</name>
    <name type="common">Pseudomonas alcaligenes</name>
    <dbReference type="NCBI Taxonomy" id="43263"/>
    <lineage>
        <taxon>Bacteria</taxon>
        <taxon>Pseudomonadati</taxon>
        <taxon>Pseudomonadota</taxon>
        <taxon>Gammaproteobacteria</taxon>
        <taxon>Pseudomonadales</taxon>
        <taxon>Pseudomonadaceae</taxon>
        <taxon>Aquipseudomonas</taxon>
    </lineage>
</organism>